<dbReference type="AlphaFoldDB" id="A0A1K1SJU3"/>
<sequence>MIKYCLLFFLLCACITMQAQEKEAAKVQFGLELDALPYATGGYFGGAWVGKDVWRVRALTAFVKKPDWSTKKDFSNHQVHAYALLLDRFLKKDWKGWWIGAGVVYWHSTIQTDAKLQTAKFDNYLLNGSLGYNFTLYKHLYLSPWGSLSLRVAGDKNVAVDNKSFTLPVINPEASLKVGFYF</sequence>
<feature type="chain" id="PRO_5012724300" description="Outer membrane protein beta-barrel domain-containing protein" evidence="1">
    <location>
        <begin position="20"/>
        <end position="182"/>
    </location>
</feature>
<evidence type="ECO:0000313" key="3">
    <source>
        <dbReference type="EMBL" id="WQG89924.1"/>
    </source>
</evidence>
<evidence type="ECO:0000313" key="4">
    <source>
        <dbReference type="Proteomes" id="UP000183788"/>
    </source>
</evidence>
<reference evidence="2 4" key="1">
    <citation type="submission" date="2016-11" db="EMBL/GenBank/DDBJ databases">
        <authorList>
            <person name="Jaros S."/>
            <person name="Januszkiewicz K."/>
            <person name="Wedrychowicz H."/>
        </authorList>
    </citation>
    <scope>NUCLEOTIDE SEQUENCE [LARGE SCALE GENOMIC DNA]</scope>
    <source>
        <strain evidence="2 4">DSM 784</strain>
    </source>
</reference>
<evidence type="ECO:0000313" key="2">
    <source>
        <dbReference type="EMBL" id="SFW84335.1"/>
    </source>
</evidence>
<reference evidence="3 5" key="2">
    <citation type="submission" date="2023-11" db="EMBL/GenBank/DDBJ databases">
        <title>MicrobeMod: A computational toolkit for identifying prokaryotic methylation and restriction-modification with nanopore sequencing.</title>
        <authorList>
            <person name="Crits-Christoph A."/>
            <person name="Kang S.C."/>
            <person name="Lee H."/>
            <person name="Ostrov N."/>
        </authorList>
    </citation>
    <scope>NUCLEOTIDE SEQUENCE [LARGE SCALE GENOMIC DNA]</scope>
    <source>
        <strain evidence="3 5">ATCC 23090</strain>
    </source>
</reference>
<dbReference type="InterPro" id="IPR036709">
    <property type="entry name" value="Autotransporte_beta_dom_sf"/>
</dbReference>
<dbReference type="OrthoDB" id="661439at2"/>
<protein>
    <recommendedName>
        <fullName evidence="6">Outer membrane protein beta-barrel domain-containing protein</fullName>
    </recommendedName>
</protein>
<accession>A0A1K1SJU3</accession>
<organism evidence="2 4">
    <name type="scientific">Chitinophaga sancti</name>
    <dbReference type="NCBI Taxonomy" id="1004"/>
    <lineage>
        <taxon>Bacteria</taxon>
        <taxon>Pseudomonadati</taxon>
        <taxon>Bacteroidota</taxon>
        <taxon>Chitinophagia</taxon>
        <taxon>Chitinophagales</taxon>
        <taxon>Chitinophagaceae</taxon>
        <taxon>Chitinophaga</taxon>
    </lineage>
</organism>
<dbReference type="RefSeq" id="WP_143150904.1">
    <property type="nucleotide sequence ID" value="NZ_CBHWAX010000262.1"/>
</dbReference>
<dbReference type="EMBL" id="CP140154">
    <property type="protein sequence ID" value="WQG89924.1"/>
    <property type="molecule type" value="Genomic_DNA"/>
</dbReference>
<dbReference type="Proteomes" id="UP001326715">
    <property type="component" value="Chromosome"/>
</dbReference>
<evidence type="ECO:0008006" key="6">
    <source>
        <dbReference type="Google" id="ProtNLM"/>
    </source>
</evidence>
<name>A0A1K1SJU3_9BACT</name>
<keyword evidence="1" id="KW-0732">Signal</keyword>
<feature type="signal peptide" evidence="1">
    <location>
        <begin position="1"/>
        <end position="19"/>
    </location>
</feature>
<evidence type="ECO:0000313" key="5">
    <source>
        <dbReference type="Proteomes" id="UP001326715"/>
    </source>
</evidence>
<proteinExistence type="predicted"/>
<evidence type="ECO:0000256" key="1">
    <source>
        <dbReference type="SAM" id="SignalP"/>
    </source>
</evidence>
<gene>
    <name evidence="2" type="ORF">SAMN05661012_05522</name>
    <name evidence="3" type="ORF">SR876_00325</name>
</gene>
<keyword evidence="5" id="KW-1185">Reference proteome</keyword>
<dbReference type="EMBL" id="FPIZ01000024">
    <property type="protein sequence ID" value="SFW84335.1"/>
    <property type="molecule type" value="Genomic_DNA"/>
</dbReference>
<dbReference type="Proteomes" id="UP000183788">
    <property type="component" value="Unassembled WGS sequence"/>
</dbReference>
<dbReference type="SUPFAM" id="SSF103515">
    <property type="entry name" value="Autotransporter"/>
    <property type="match status" value="1"/>
</dbReference>